<evidence type="ECO:0000256" key="5">
    <source>
        <dbReference type="ARBA" id="ARBA00017949"/>
    </source>
</evidence>
<feature type="compositionally biased region" description="Basic and acidic residues" evidence="13">
    <location>
        <begin position="287"/>
        <end position="300"/>
    </location>
</feature>
<dbReference type="InterPro" id="IPR013556">
    <property type="entry name" value="Flag_M-ring_C"/>
</dbReference>
<evidence type="ECO:0000256" key="9">
    <source>
        <dbReference type="ARBA" id="ARBA00023136"/>
    </source>
</evidence>
<evidence type="ECO:0000256" key="6">
    <source>
        <dbReference type="ARBA" id="ARBA00022475"/>
    </source>
</evidence>
<evidence type="ECO:0000256" key="7">
    <source>
        <dbReference type="ARBA" id="ARBA00022692"/>
    </source>
</evidence>
<feature type="transmembrane region" description="Helical" evidence="14">
    <location>
        <begin position="31"/>
        <end position="50"/>
    </location>
</feature>
<dbReference type="InterPro" id="IPR045851">
    <property type="entry name" value="AMP-bd_C_sf"/>
</dbReference>
<dbReference type="PRINTS" id="PR01009">
    <property type="entry name" value="FLGMRINGFLIF"/>
</dbReference>
<dbReference type="AlphaFoldDB" id="A0A2P5Z5B1"/>
<gene>
    <name evidence="17" type="ORF">XsacCFBP4641_08345</name>
</gene>
<dbReference type="EMBL" id="MDEK01000006">
    <property type="protein sequence ID" value="PPU83172.1"/>
    <property type="molecule type" value="Genomic_DNA"/>
</dbReference>
<dbReference type="STRING" id="56458.SB85_01755"/>
<dbReference type="PANTHER" id="PTHR30046">
    <property type="entry name" value="FLAGELLAR M-RING PROTEIN"/>
    <property type="match status" value="1"/>
</dbReference>
<feature type="domain" description="Flagellar M-ring C-terminal" evidence="16">
    <location>
        <begin position="260"/>
        <end position="437"/>
    </location>
</feature>
<keyword evidence="17" id="KW-0969">Cilium</keyword>
<organism evidence="17 18">
    <name type="scientific">Xanthomonas sacchari</name>
    <dbReference type="NCBI Taxonomy" id="56458"/>
    <lineage>
        <taxon>Bacteria</taxon>
        <taxon>Pseudomonadati</taxon>
        <taxon>Pseudomonadota</taxon>
        <taxon>Gammaproteobacteria</taxon>
        <taxon>Lysobacterales</taxon>
        <taxon>Lysobacteraceae</taxon>
        <taxon>Xanthomonas</taxon>
    </lineage>
</organism>
<keyword evidence="9 14" id="KW-0472">Membrane</keyword>
<keyword evidence="17" id="KW-0282">Flagellum</keyword>
<evidence type="ECO:0000259" key="15">
    <source>
        <dbReference type="Pfam" id="PF01514"/>
    </source>
</evidence>
<dbReference type="InterPro" id="IPR000067">
    <property type="entry name" value="FlgMring_FliF"/>
</dbReference>
<keyword evidence="10 12" id="KW-0975">Bacterial flagellum</keyword>
<evidence type="ECO:0000256" key="3">
    <source>
        <dbReference type="ARBA" id="ARBA00004651"/>
    </source>
</evidence>
<dbReference type="GO" id="GO:0005886">
    <property type="term" value="C:plasma membrane"/>
    <property type="evidence" value="ECO:0007669"/>
    <property type="project" value="UniProtKB-SubCell"/>
</dbReference>
<evidence type="ECO:0000256" key="8">
    <source>
        <dbReference type="ARBA" id="ARBA00022989"/>
    </source>
</evidence>
<comment type="similarity">
    <text evidence="4 12">Belongs to the FliF family.</text>
</comment>
<comment type="function">
    <text evidence="1 12">The M ring may be actively involved in energy transduction.</text>
</comment>
<feature type="compositionally biased region" description="Basic and acidic residues" evidence="13">
    <location>
        <begin position="494"/>
        <end position="506"/>
    </location>
</feature>
<evidence type="ECO:0000256" key="11">
    <source>
        <dbReference type="ARBA" id="ARBA00025936"/>
    </source>
</evidence>
<feature type="region of interest" description="Disordered" evidence="13">
    <location>
        <begin position="287"/>
        <end position="361"/>
    </location>
</feature>
<evidence type="ECO:0000313" key="17">
    <source>
        <dbReference type="EMBL" id="PPU83172.1"/>
    </source>
</evidence>
<dbReference type="RefSeq" id="WP_104609518.1">
    <property type="nucleotide sequence ID" value="NZ_CP132343.1"/>
</dbReference>
<evidence type="ECO:0000259" key="16">
    <source>
        <dbReference type="Pfam" id="PF08345"/>
    </source>
</evidence>
<keyword evidence="6" id="KW-1003">Cell membrane</keyword>
<dbReference type="InterPro" id="IPR043427">
    <property type="entry name" value="YscJ/FliF"/>
</dbReference>
<dbReference type="Pfam" id="PF08345">
    <property type="entry name" value="YscJ_FliF_C"/>
    <property type="match status" value="1"/>
</dbReference>
<dbReference type="NCBIfam" id="TIGR00206">
    <property type="entry name" value="fliF"/>
    <property type="match status" value="1"/>
</dbReference>
<accession>A0A2P5Z5B1</accession>
<dbReference type="InterPro" id="IPR006182">
    <property type="entry name" value="FliF_N_dom"/>
</dbReference>
<dbReference type="Gene3D" id="3.30.300.30">
    <property type="match status" value="1"/>
</dbReference>
<dbReference type="PIRSF" id="PIRSF004862">
    <property type="entry name" value="FliF"/>
    <property type="match status" value="1"/>
</dbReference>
<sequence length="573" mass="60985">MALAISKETFSSEKAGAWFDRLQSLQLTRRIGLMAMIAVAVAAGLFVFFWSQKPAYTPLYTGLDEKGTAEATDLLRTAQIPFKLDQATGAITVPEDKLYDARLKLAGSGLTDNGNMGFEVMEKDPGFGVSQFVENARYQHALETELARTIASLRPVREARVHLAIPKPSAFTRQREAASASVVLELRGGTTLERNQVDAIVNMVASSIPDLAPDRVTVVDQSGRMLTIADPNSDAALNAAQFDQVRRQESAYNQRIRELLEPMTGPGRVNPEVNVDMDFSVVEEARELYNGDPPKLRSEQVSDSSTSTSGPQGAPGATSNSPGSAPGQPGATGAPPAAGTAGTQQAAAATPTESSKSATRNYELDRTLQHTRQPAGRIKRVSVAVLVDHVMRPGAKGKMTEQALSAAELTRIEGLVKQAVGFNAERGDTVSVMNAPFVRQAPEAADKPGWWEDPRVMNVARLVLGAAVVLALLFGVLRPALRQIAGPAPAAAVGHDREGGEPRDAKLSMLDDDNPLLPSLGEDTASLSGGAGGNPAIALPDAYEERLRQAREAVKQDSKRVAQVVKGWVASEA</sequence>
<evidence type="ECO:0000256" key="1">
    <source>
        <dbReference type="ARBA" id="ARBA00003820"/>
    </source>
</evidence>
<reference evidence="17 18" key="1">
    <citation type="submission" date="2016-08" db="EMBL/GenBank/DDBJ databases">
        <authorList>
            <person name="Seilhamer J.J."/>
        </authorList>
    </citation>
    <scope>NUCLEOTIDE SEQUENCE [LARGE SCALE GENOMIC DNA]</scope>
    <source>
        <strain evidence="17 18">CFBP4641</strain>
    </source>
</reference>
<evidence type="ECO:0000256" key="14">
    <source>
        <dbReference type="SAM" id="Phobius"/>
    </source>
</evidence>
<evidence type="ECO:0000256" key="10">
    <source>
        <dbReference type="ARBA" id="ARBA00023143"/>
    </source>
</evidence>
<comment type="subunit">
    <text evidence="11">The basal body constitutes a major portion of the flagellar organelle and consists of four rings (L,P,S, and M) mounted on a central rod. The M ring is integral to the inner membrane of the cell and may be connected to the flagellar rod via the S ring. The S (supramembrane ring) lies just distal to the M ring. The L and P rings lie in the outer membrane and the periplasmic space, respectively.</text>
</comment>
<keyword evidence="17" id="KW-0966">Cell projection</keyword>
<dbReference type="Pfam" id="PF01514">
    <property type="entry name" value="YscJ_FliF"/>
    <property type="match status" value="1"/>
</dbReference>
<evidence type="ECO:0000256" key="13">
    <source>
        <dbReference type="SAM" id="MobiDB-lite"/>
    </source>
</evidence>
<evidence type="ECO:0000313" key="18">
    <source>
        <dbReference type="Proteomes" id="UP000247346"/>
    </source>
</evidence>
<dbReference type="GO" id="GO:0071973">
    <property type="term" value="P:bacterial-type flagellum-dependent cell motility"/>
    <property type="evidence" value="ECO:0007669"/>
    <property type="project" value="InterPro"/>
</dbReference>
<dbReference type="PANTHER" id="PTHR30046:SF0">
    <property type="entry name" value="FLAGELLAR M-RING PROTEIN"/>
    <property type="match status" value="1"/>
</dbReference>
<feature type="compositionally biased region" description="Low complexity" evidence="13">
    <location>
        <begin position="325"/>
        <end position="352"/>
    </location>
</feature>
<evidence type="ECO:0000256" key="12">
    <source>
        <dbReference type="PIRNR" id="PIRNR004862"/>
    </source>
</evidence>
<dbReference type="GO" id="GO:0003774">
    <property type="term" value="F:cytoskeletal motor activity"/>
    <property type="evidence" value="ECO:0007669"/>
    <property type="project" value="InterPro"/>
</dbReference>
<comment type="subcellular location">
    <subcellularLocation>
        <location evidence="2 12">Bacterial flagellum basal body</location>
    </subcellularLocation>
    <subcellularLocation>
        <location evidence="3">Cell membrane</location>
        <topology evidence="3">Multi-pass membrane protein</topology>
    </subcellularLocation>
</comment>
<feature type="domain" description="Flagellar M-ring N-terminal" evidence="15">
    <location>
        <begin position="52"/>
        <end position="227"/>
    </location>
</feature>
<evidence type="ECO:0000256" key="2">
    <source>
        <dbReference type="ARBA" id="ARBA00004117"/>
    </source>
</evidence>
<dbReference type="Proteomes" id="UP000247346">
    <property type="component" value="Unassembled WGS sequence"/>
</dbReference>
<keyword evidence="8 14" id="KW-1133">Transmembrane helix</keyword>
<feature type="region of interest" description="Disordered" evidence="13">
    <location>
        <begin position="488"/>
        <end position="536"/>
    </location>
</feature>
<evidence type="ECO:0000256" key="4">
    <source>
        <dbReference type="ARBA" id="ARBA00007971"/>
    </source>
</evidence>
<dbReference type="GO" id="GO:0009431">
    <property type="term" value="C:bacterial-type flagellum basal body, MS ring"/>
    <property type="evidence" value="ECO:0007669"/>
    <property type="project" value="InterPro"/>
</dbReference>
<comment type="caution">
    <text evidence="17">The sequence shown here is derived from an EMBL/GenBank/DDBJ whole genome shotgun (WGS) entry which is preliminary data.</text>
</comment>
<proteinExistence type="inferred from homology"/>
<protein>
    <recommendedName>
        <fullName evidence="5 12">Flagellar M-ring protein</fullName>
    </recommendedName>
</protein>
<dbReference type="GeneID" id="93879063"/>
<dbReference type="OrthoDB" id="8554211at2"/>
<keyword evidence="7 14" id="KW-0812">Transmembrane</keyword>
<name>A0A2P5Z5B1_9XANT</name>